<dbReference type="PIRSF" id="PIRSF002599">
    <property type="entry name" value="Cold_shock_A"/>
    <property type="match status" value="1"/>
</dbReference>
<dbReference type="SMART" id="SM00357">
    <property type="entry name" value="CSP"/>
    <property type="match status" value="1"/>
</dbReference>
<dbReference type="InterPro" id="IPR012156">
    <property type="entry name" value="Cold_shock_CspA"/>
</dbReference>
<proteinExistence type="predicted"/>
<protein>
    <submittedName>
        <fullName evidence="5">Cold shock protein ScoF</fullName>
    </submittedName>
</protein>
<evidence type="ECO:0000313" key="6">
    <source>
        <dbReference type="Proteomes" id="UP001338125"/>
    </source>
</evidence>
<sequence>MRQQGIVKWFNSAKAFGFITANGGGPDVFAHITRFPYGTKPADVKPEMKVEFETTPATGDRGASATNISFLKKDE</sequence>
<comment type="subcellular location">
    <subcellularLocation>
        <location evidence="1">Cytoplasm</location>
    </subcellularLocation>
</comment>
<comment type="caution">
    <text evidence="5">The sequence shown here is derived from an EMBL/GenBank/DDBJ whole genome shotgun (WGS) entry which is preliminary data.</text>
</comment>
<feature type="domain" description="CSD" evidence="4">
    <location>
        <begin position="2"/>
        <end position="70"/>
    </location>
</feature>
<evidence type="ECO:0000259" key="4">
    <source>
        <dbReference type="PROSITE" id="PS51857"/>
    </source>
</evidence>
<reference evidence="5 6" key="1">
    <citation type="submission" date="2024-01" db="EMBL/GenBank/DDBJ databases">
        <title>Complete genome of Cladobotryum mycophilum ATHUM6906.</title>
        <authorList>
            <person name="Christinaki A.C."/>
            <person name="Myridakis A.I."/>
            <person name="Kouvelis V.N."/>
        </authorList>
    </citation>
    <scope>NUCLEOTIDE SEQUENCE [LARGE SCALE GENOMIC DNA]</scope>
    <source>
        <strain evidence="5 6">ATHUM6906</strain>
    </source>
</reference>
<keyword evidence="2" id="KW-0963">Cytoplasm</keyword>
<dbReference type="CDD" id="cd04458">
    <property type="entry name" value="CSP_CDS"/>
    <property type="match status" value="1"/>
</dbReference>
<dbReference type="Gene3D" id="2.40.50.140">
    <property type="entry name" value="Nucleic acid-binding proteins"/>
    <property type="match status" value="1"/>
</dbReference>
<dbReference type="PROSITE" id="PS51857">
    <property type="entry name" value="CSD_2"/>
    <property type="match status" value="1"/>
</dbReference>
<dbReference type="InterPro" id="IPR002059">
    <property type="entry name" value="CSP_DNA-bd"/>
</dbReference>
<feature type="region of interest" description="Disordered" evidence="3">
    <location>
        <begin position="56"/>
        <end position="75"/>
    </location>
</feature>
<keyword evidence="6" id="KW-1185">Reference proteome</keyword>
<dbReference type="Proteomes" id="UP001338125">
    <property type="component" value="Unassembled WGS sequence"/>
</dbReference>
<name>A0ABR0SU53_9HYPO</name>
<organism evidence="5 6">
    <name type="scientific">Cladobotryum mycophilum</name>
    <dbReference type="NCBI Taxonomy" id="491253"/>
    <lineage>
        <taxon>Eukaryota</taxon>
        <taxon>Fungi</taxon>
        <taxon>Dikarya</taxon>
        <taxon>Ascomycota</taxon>
        <taxon>Pezizomycotina</taxon>
        <taxon>Sordariomycetes</taxon>
        <taxon>Hypocreomycetidae</taxon>
        <taxon>Hypocreales</taxon>
        <taxon>Hypocreaceae</taxon>
        <taxon>Cladobotryum</taxon>
    </lineage>
</organism>
<dbReference type="InterPro" id="IPR011129">
    <property type="entry name" value="CSD"/>
</dbReference>
<dbReference type="Pfam" id="PF00313">
    <property type="entry name" value="CSD"/>
    <property type="match status" value="1"/>
</dbReference>
<gene>
    <name evidence="5" type="ORF">PT974_04110</name>
</gene>
<accession>A0ABR0SU53</accession>
<dbReference type="EMBL" id="JAVFKD010000004">
    <property type="protein sequence ID" value="KAK5995693.1"/>
    <property type="molecule type" value="Genomic_DNA"/>
</dbReference>
<evidence type="ECO:0000256" key="1">
    <source>
        <dbReference type="ARBA" id="ARBA00004496"/>
    </source>
</evidence>
<evidence type="ECO:0000313" key="5">
    <source>
        <dbReference type="EMBL" id="KAK5995693.1"/>
    </source>
</evidence>
<evidence type="ECO:0000256" key="2">
    <source>
        <dbReference type="ARBA" id="ARBA00022490"/>
    </source>
</evidence>
<dbReference type="SUPFAM" id="SSF50249">
    <property type="entry name" value="Nucleic acid-binding proteins"/>
    <property type="match status" value="1"/>
</dbReference>
<dbReference type="InterPro" id="IPR012340">
    <property type="entry name" value="NA-bd_OB-fold"/>
</dbReference>
<evidence type="ECO:0000256" key="3">
    <source>
        <dbReference type="SAM" id="MobiDB-lite"/>
    </source>
</evidence>